<evidence type="ECO:0000256" key="4">
    <source>
        <dbReference type="ARBA" id="ARBA00022884"/>
    </source>
</evidence>
<dbReference type="Gene3D" id="3.30.70.1170">
    <property type="entry name" value="Sun protein, domain 3"/>
    <property type="match status" value="1"/>
</dbReference>
<keyword evidence="8" id="KW-1185">Reference proteome</keyword>
<keyword evidence="3 5" id="KW-0949">S-adenosyl-L-methionine</keyword>
<dbReference type="PROSITE" id="PS51686">
    <property type="entry name" value="SAM_MT_RSMB_NOP"/>
    <property type="match status" value="1"/>
</dbReference>
<comment type="caution">
    <text evidence="5">Lacks conserved residue(s) required for the propagation of feature annotation.</text>
</comment>
<dbReference type="InterPro" id="IPR054728">
    <property type="entry name" value="RsmB-like_ferredoxin"/>
</dbReference>
<protein>
    <submittedName>
        <fullName evidence="7">NOL1/NOP2/Sun family protein</fullName>
    </submittedName>
</protein>
<comment type="similarity">
    <text evidence="5">Belongs to the class I-like SAM-binding methyltransferase superfamily. RsmB/NOP family.</text>
</comment>
<feature type="binding site" evidence="5">
    <location>
        <position position="279"/>
    </location>
    <ligand>
        <name>S-adenosyl-L-methionine</name>
        <dbReference type="ChEBI" id="CHEBI:59789"/>
    </ligand>
</feature>
<evidence type="ECO:0000256" key="1">
    <source>
        <dbReference type="ARBA" id="ARBA00022603"/>
    </source>
</evidence>
<dbReference type="InterPro" id="IPR029063">
    <property type="entry name" value="SAM-dependent_MTases_sf"/>
</dbReference>
<dbReference type="InterPro" id="IPR001678">
    <property type="entry name" value="MeTrfase_RsmB-F_NOP2_dom"/>
</dbReference>
<dbReference type="SUPFAM" id="SSF53335">
    <property type="entry name" value="S-adenosyl-L-methionine-dependent methyltransferases"/>
    <property type="match status" value="1"/>
</dbReference>
<sequence>MTFASEARLAAVPWRALQGLAPALDAPLAAVLASEPAERVVDRFLRAHRELPAEARAAAKEAIYGVAVWRRRLGWHAGAEVPEASQPLCPTGGKGRERGPSRLLLAALVRDLGGVAGAEELLELRPGTLPPPRPPPDDPAIRFSFPDWLWAAMERELGPEAPRLADALDLPGPVCLRPNGLRTTPAALAARLAAEGVATAPGRLAPSALLVTSPRPNVYGLAAWREGLLEVQDEASQLAGALVEARPGEELLDLCAGAGGKTLLLAAAVAPGGAVDACDLDPERLRRLSERARRAGAGELVRVAGAAPPAGATYDAALVDAPCSELGALRRGPDQRFRLDPAAFAPLPGLQLGLLARAAVRVRPGGRLVYATCTFRREENEEVAEAFERAHPAFAREAWRRTWPHRDGADAFFVARWRRG</sequence>
<dbReference type="Pfam" id="PF01189">
    <property type="entry name" value="Methyltr_RsmB-F"/>
    <property type="match status" value="1"/>
</dbReference>
<feature type="domain" description="SAM-dependent MTase RsmB/NOP-type" evidence="6">
    <location>
        <begin position="164"/>
        <end position="420"/>
    </location>
</feature>
<evidence type="ECO:0000313" key="7">
    <source>
        <dbReference type="EMBL" id="GEJ58190.1"/>
    </source>
</evidence>
<evidence type="ECO:0000256" key="3">
    <source>
        <dbReference type="ARBA" id="ARBA00022691"/>
    </source>
</evidence>
<dbReference type="PANTHER" id="PTHR22807:SF53">
    <property type="entry name" value="RIBOSOMAL RNA SMALL SUBUNIT METHYLTRANSFERASE B-RELATED"/>
    <property type="match status" value="1"/>
</dbReference>
<evidence type="ECO:0000313" key="8">
    <source>
        <dbReference type="Proteomes" id="UP000503640"/>
    </source>
</evidence>
<dbReference type="GO" id="GO:0003723">
    <property type="term" value="F:RNA binding"/>
    <property type="evidence" value="ECO:0007669"/>
    <property type="project" value="UniProtKB-UniRule"/>
</dbReference>
<dbReference type="Pfam" id="PF22458">
    <property type="entry name" value="RsmF-B_ferredox"/>
    <property type="match status" value="1"/>
</dbReference>
<dbReference type="InterPro" id="IPR023267">
    <property type="entry name" value="RCMT"/>
</dbReference>
<dbReference type="RefSeq" id="WP_176066518.1">
    <property type="nucleotide sequence ID" value="NZ_BJTG01000007.1"/>
</dbReference>
<dbReference type="GO" id="GO:0001510">
    <property type="term" value="P:RNA methylation"/>
    <property type="evidence" value="ECO:0007669"/>
    <property type="project" value="InterPro"/>
</dbReference>
<evidence type="ECO:0000256" key="5">
    <source>
        <dbReference type="PROSITE-ProRule" id="PRU01023"/>
    </source>
</evidence>
<dbReference type="AlphaFoldDB" id="A0A7I9VPZ0"/>
<dbReference type="EMBL" id="BJTG01000007">
    <property type="protein sequence ID" value="GEJ58190.1"/>
    <property type="molecule type" value="Genomic_DNA"/>
</dbReference>
<name>A0A7I9VPZ0_9BACT</name>
<accession>A0A7I9VPZ0</accession>
<gene>
    <name evidence="7" type="ORF">AMYX_29310</name>
</gene>
<feature type="active site" description="Nucleophile" evidence="5">
    <location>
        <position position="373"/>
    </location>
</feature>
<dbReference type="PANTHER" id="PTHR22807">
    <property type="entry name" value="NOP2 YEAST -RELATED NOL1/NOP2/FMU SUN DOMAIN-CONTAINING"/>
    <property type="match status" value="1"/>
</dbReference>
<dbReference type="Proteomes" id="UP000503640">
    <property type="component" value="Unassembled WGS sequence"/>
</dbReference>
<keyword evidence="4 5" id="KW-0694">RNA-binding</keyword>
<dbReference type="PRINTS" id="PR02008">
    <property type="entry name" value="RCMTFAMILY"/>
</dbReference>
<dbReference type="GO" id="GO:0008173">
    <property type="term" value="F:RNA methyltransferase activity"/>
    <property type="evidence" value="ECO:0007669"/>
    <property type="project" value="InterPro"/>
</dbReference>
<reference evidence="8" key="1">
    <citation type="journal article" date="2020" name="Appl. Environ. Microbiol.">
        <title>Diazotrophic Anaeromyxobacter Isolates from Soils.</title>
        <authorList>
            <person name="Masuda Y."/>
            <person name="Yamanaka H."/>
            <person name="Xu Z.X."/>
            <person name="Shiratori Y."/>
            <person name="Aono T."/>
            <person name="Amachi S."/>
            <person name="Senoo K."/>
            <person name="Itoh H."/>
        </authorList>
    </citation>
    <scope>NUCLEOTIDE SEQUENCE [LARGE SCALE GENOMIC DNA]</scope>
    <source>
        <strain evidence="8">R267</strain>
    </source>
</reference>
<organism evidence="7 8">
    <name type="scientific">Anaeromyxobacter diazotrophicus</name>
    <dbReference type="NCBI Taxonomy" id="2590199"/>
    <lineage>
        <taxon>Bacteria</taxon>
        <taxon>Pseudomonadati</taxon>
        <taxon>Myxococcota</taxon>
        <taxon>Myxococcia</taxon>
        <taxon>Myxococcales</taxon>
        <taxon>Cystobacterineae</taxon>
        <taxon>Anaeromyxobacteraceae</taxon>
        <taxon>Anaeromyxobacter</taxon>
    </lineage>
</organism>
<keyword evidence="2 5" id="KW-0808">Transferase</keyword>
<proteinExistence type="inferred from homology"/>
<comment type="caution">
    <text evidence="7">The sequence shown here is derived from an EMBL/GenBank/DDBJ whole genome shotgun (WGS) entry which is preliminary data.</text>
</comment>
<dbReference type="Gene3D" id="3.40.50.150">
    <property type="entry name" value="Vaccinia Virus protein VP39"/>
    <property type="match status" value="1"/>
</dbReference>
<evidence type="ECO:0000256" key="2">
    <source>
        <dbReference type="ARBA" id="ARBA00022679"/>
    </source>
</evidence>
<feature type="binding site" evidence="5">
    <location>
        <position position="320"/>
    </location>
    <ligand>
        <name>S-adenosyl-L-methionine</name>
        <dbReference type="ChEBI" id="CHEBI:59789"/>
    </ligand>
</feature>
<evidence type="ECO:0000259" key="6">
    <source>
        <dbReference type="PROSITE" id="PS51686"/>
    </source>
</evidence>
<keyword evidence="1 5" id="KW-0489">Methyltransferase</keyword>
<dbReference type="InterPro" id="IPR049560">
    <property type="entry name" value="MeTrfase_RsmB-F_NOP2_cat"/>
</dbReference>